<gene>
    <name evidence="1" type="ORF">MAR_028076</name>
</gene>
<sequence>MYKKYIEQLVSAEYPESKDHTRMTDVVDLEAVMKKLFEKEKVREDKFLTVDDLTTLLEEEAGRDDVSRVRKGILGYPSHPLYRQLACMITEWMELGHCPVLDLPSYDLLDEQAYVESRASLLEKRGLLDLLGIRKTVGTKDLWPPARRKLLDSFTAKHSEKAQLTVAEQDKNDHALTVQEVFVMEARVLEGYGVRWTADGSQFRGFLEPQMVGGHEVGWKH</sequence>
<evidence type="ECO:0000313" key="1">
    <source>
        <dbReference type="EMBL" id="WAQ95386.1"/>
    </source>
</evidence>
<keyword evidence="2" id="KW-1185">Reference proteome</keyword>
<dbReference type="Proteomes" id="UP001164746">
    <property type="component" value="Chromosome 2"/>
</dbReference>
<organism evidence="1 2">
    <name type="scientific">Mya arenaria</name>
    <name type="common">Soft-shell clam</name>
    <dbReference type="NCBI Taxonomy" id="6604"/>
    <lineage>
        <taxon>Eukaryota</taxon>
        <taxon>Metazoa</taxon>
        <taxon>Spiralia</taxon>
        <taxon>Lophotrochozoa</taxon>
        <taxon>Mollusca</taxon>
        <taxon>Bivalvia</taxon>
        <taxon>Autobranchia</taxon>
        <taxon>Heteroconchia</taxon>
        <taxon>Euheterodonta</taxon>
        <taxon>Imparidentia</taxon>
        <taxon>Neoheterodontei</taxon>
        <taxon>Myida</taxon>
        <taxon>Myoidea</taxon>
        <taxon>Myidae</taxon>
        <taxon>Mya</taxon>
    </lineage>
</organism>
<dbReference type="EMBL" id="CP111013">
    <property type="protein sequence ID" value="WAQ95386.1"/>
    <property type="molecule type" value="Genomic_DNA"/>
</dbReference>
<dbReference type="PANTHER" id="PTHR34204">
    <property type="entry name" value="RNA-BINDING ASCH DOMAIN PROTEIN"/>
    <property type="match status" value="1"/>
</dbReference>
<accession>A0ABY7DCI4</accession>
<dbReference type="PANTHER" id="PTHR34204:SF2">
    <property type="entry name" value="RNA-BINDING ASCH DOMAIN PROTEIN"/>
    <property type="match status" value="1"/>
</dbReference>
<reference evidence="1" key="1">
    <citation type="submission" date="2022-11" db="EMBL/GenBank/DDBJ databases">
        <title>Centuries of genome instability and evolution in soft-shell clam transmissible cancer (bioRxiv).</title>
        <authorList>
            <person name="Hart S.F.M."/>
            <person name="Yonemitsu M.A."/>
            <person name="Giersch R.M."/>
            <person name="Beal B.F."/>
            <person name="Arriagada G."/>
            <person name="Davis B.W."/>
            <person name="Ostrander E.A."/>
            <person name="Goff S.P."/>
            <person name="Metzger M.J."/>
        </authorList>
    </citation>
    <scope>NUCLEOTIDE SEQUENCE</scope>
    <source>
        <strain evidence="1">MELC-2E11</strain>
        <tissue evidence="1">Siphon/mantle</tissue>
    </source>
</reference>
<proteinExistence type="predicted"/>
<name>A0ABY7DCI4_MYAAR</name>
<protein>
    <submittedName>
        <fullName evidence="1">Uncharacterized protein</fullName>
    </submittedName>
</protein>
<evidence type="ECO:0000313" key="2">
    <source>
        <dbReference type="Proteomes" id="UP001164746"/>
    </source>
</evidence>